<reference evidence="3 4" key="1">
    <citation type="submission" date="2024-01" db="EMBL/GenBank/DDBJ databases">
        <authorList>
            <person name="Allen C."/>
            <person name="Tagirdzhanova G."/>
        </authorList>
    </citation>
    <scope>NUCLEOTIDE SEQUENCE [LARGE SCALE GENOMIC DNA]</scope>
    <source>
        <strain evidence="3 4">CBS 119000</strain>
    </source>
</reference>
<organism evidence="3 4">
    <name type="scientific">Sporothrix epigloea</name>
    <dbReference type="NCBI Taxonomy" id="1892477"/>
    <lineage>
        <taxon>Eukaryota</taxon>
        <taxon>Fungi</taxon>
        <taxon>Dikarya</taxon>
        <taxon>Ascomycota</taxon>
        <taxon>Pezizomycotina</taxon>
        <taxon>Sordariomycetes</taxon>
        <taxon>Sordariomycetidae</taxon>
        <taxon>Ophiostomatales</taxon>
        <taxon>Ophiostomataceae</taxon>
        <taxon>Sporothrix</taxon>
    </lineage>
</organism>
<gene>
    <name evidence="3" type="ORF">SEPCBS119000_005228</name>
</gene>
<feature type="domain" description="Endo-1,3(4)-beta-glucanase 1 carbohydrate binding" evidence="2">
    <location>
        <begin position="25"/>
        <end position="72"/>
    </location>
</feature>
<protein>
    <recommendedName>
        <fullName evidence="2">Endo-1,3(4)-beta-glucanase 1 carbohydrate binding domain-containing protein</fullName>
    </recommendedName>
</protein>
<dbReference type="PANTHER" id="PTHR42047:SF1">
    <property type="entry name" value="PROTEIN, PUTATIVE (AFU_ORTHOLOGUE AFUA_6G03560)-RELATED"/>
    <property type="match status" value="1"/>
</dbReference>
<dbReference type="PANTHER" id="PTHR42047">
    <property type="entry name" value="PROTEIN, PUTATIVE (AFU_ORTHOLOGUE AFUA_6G03560)-RELATED"/>
    <property type="match status" value="1"/>
</dbReference>
<keyword evidence="1" id="KW-0732">Signal</keyword>
<sequence>MTRSISLALSGLLAAAGLAQATNFTCGDTQYDSSVYVCYDNKFACPIIAGEGLSYCSGACYSRFMYTCTDNAVKPLKPLAAGTPFSLYVSNPAVMSLDGMTVGACGQQWNAGNKTCSYCPKGASCPSSPSTVMLAPSGSGPVAMDASAPGGQSVYIDSTGAVGYTQAHSASAPANSTSSGLVVYEHGGLVDLNSAGYGWAACPSQVDGAYGYTIYSVNKENGEKLSKCTPVNLRAKALPSGTVGAWQYS</sequence>
<accession>A0ABP0DWR4</accession>
<keyword evidence="4" id="KW-1185">Reference proteome</keyword>
<dbReference type="InterPro" id="IPR018909">
    <property type="entry name" value="Eng1_septum"/>
</dbReference>
<dbReference type="Pfam" id="PF10645">
    <property type="entry name" value="Carb_bind"/>
    <property type="match status" value="1"/>
</dbReference>
<evidence type="ECO:0000256" key="1">
    <source>
        <dbReference type="SAM" id="SignalP"/>
    </source>
</evidence>
<evidence type="ECO:0000313" key="4">
    <source>
        <dbReference type="Proteomes" id="UP001642502"/>
    </source>
</evidence>
<dbReference type="EMBL" id="CAWUON010000093">
    <property type="protein sequence ID" value="CAK7272632.1"/>
    <property type="molecule type" value="Genomic_DNA"/>
</dbReference>
<feature type="chain" id="PRO_5046098553" description="Endo-1,3(4)-beta-glucanase 1 carbohydrate binding domain-containing protein" evidence="1">
    <location>
        <begin position="22"/>
        <end position="249"/>
    </location>
</feature>
<dbReference type="Proteomes" id="UP001642502">
    <property type="component" value="Unassembled WGS sequence"/>
</dbReference>
<dbReference type="InterPro" id="IPR052820">
    <property type="entry name" value="PhiA_domain"/>
</dbReference>
<evidence type="ECO:0000313" key="3">
    <source>
        <dbReference type="EMBL" id="CAK7272632.1"/>
    </source>
</evidence>
<feature type="signal peptide" evidence="1">
    <location>
        <begin position="1"/>
        <end position="21"/>
    </location>
</feature>
<comment type="caution">
    <text evidence="3">The sequence shown here is derived from an EMBL/GenBank/DDBJ whole genome shotgun (WGS) entry which is preliminary data.</text>
</comment>
<evidence type="ECO:0000259" key="2">
    <source>
        <dbReference type="Pfam" id="PF10645"/>
    </source>
</evidence>
<proteinExistence type="predicted"/>
<name>A0ABP0DWR4_9PEZI</name>